<keyword evidence="1" id="KW-1185">Reference proteome</keyword>
<proteinExistence type="predicted"/>
<evidence type="ECO:0000313" key="1">
    <source>
        <dbReference type="Proteomes" id="UP000887569"/>
    </source>
</evidence>
<reference evidence="2" key="1">
    <citation type="submission" date="2022-11" db="UniProtKB">
        <authorList>
            <consortium name="WormBaseParasite"/>
        </authorList>
    </citation>
    <scope>IDENTIFICATION</scope>
</reference>
<dbReference type="AlphaFoldDB" id="A0A915BY66"/>
<name>A0A915BY66_PARUN</name>
<sequence length="67" mass="8019">MHTALEVRKEENNMRGPVAQWITRRSTEPKIVGPHIRMEVKLSARRRWRYACHLMELNDDYAVARPF</sequence>
<organism evidence="1 2">
    <name type="scientific">Parascaris univalens</name>
    <name type="common">Nematode worm</name>
    <dbReference type="NCBI Taxonomy" id="6257"/>
    <lineage>
        <taxon>Eukaryota</taxon>
        <taxon>Metazoa</taxon>
        <taxon>Ecdysozoa</taxon>
        <taxon>Nematoda</taxon>
        <taxon>Chromadorea</taxon>
        <taxon>Rhabditida</taxon>
        <taxon>Spirurina</taxon>
        <taxon>Ascaridomorpha</taxon>
        <taxon>Ascaridoidea</taxon>
        <taxon>Ascarididae</taxon>
        <taxon>Parascaris</taxon>
    </lineage>
</organism>
<dbReference type="Proteomes" id="UP000887569">
    <property type="component" value="Unplaced"/>
</dbReference>
<accession>A0A915BY66</accession>
<evidence type="ECO:0000313" key="2">
    <source>
        <dbReference type="WBParaSite" id="PgR069_g042_t01"/>
    </source>
</evidence>
<dbReference type="WBParaSite" id="PgR069_g042_t01">
    <property type="protein sequence ID" value="PgR069_g042_t01"/>
    <property type="gene ID" value="PgR069_g042"/>
</dbReference>
<protein>
    <submittedName>
        <fullName evidence="2">Uncharacterized protein</fullName>
    </submittedName>
</protein>